<reference evidence="11" key="1">
    <citation type="submission" date="2025-08" db="UniProtKB">
        <authorList>
            <consortium name="RefSeq"/>
        </authorList>
    </citation>
    <scope>IDENTIFICATION</scope>
    <source>
        <tissue evidence="11">Muscle</tissue>
    </source>
</reference>
<dbReference type="PANTHER" id="PTHR24376">
    <property type="entry name" value="ZINC FINGER PROTEIN"/>
    <property type="match status" value="1"/>
</dbReference>
<evidence type="ECO:0000256" key="7">
    <source>
        <dbReference type="PROSITE-ProRule" id="PRU00042"/>
    </source>
</evidence>
<feature type="compositionally biased region" description="Acidic residues" evidence="8">
    <location>
        <begin position="341"/>
        <end position="352"/>
    </location>
</feature>
<feature type="domain" description="C2H2-type" evidence="9">
    <location>
        <begin position="162"/>
        <end position="189"/>
    </location>
</feature>
<protein>
    <submittedName>
        <fullName evidence="11">PR domain zinc finger protein 16-like isoform X1</fullName>
    </submittedName>
</protein>
<evidence type="ECO:0000256" key="5">
    <source>
        <dbReference type="ARBA" id="ARBA00022833"/>
    </source>
</evidence>
<dbReference type="Proteomes" id="UP000694941">
    <property type="component" value="Unplaced"/>
</dbReference>
<feature type="domain" description="C2H2-type" evidence="9">
    <location>
        <begin position="105"/>
        <end position="133"/>
    </location>
</feature>
<name>A0ABM1BMV9_LIMPO</name>
<feature type="region of interest" description="Disordered" evidence="8">
    <location>
        <begin position="55"/>
        <end position="74"/>
    </location>
</feature>
<evidence type="ECO:0000313" key="11">
    <source>
        <dbReference type="RefSeq" id="XP_013785190.1"/>
    </source>
</evidence>
<evidence type="ECO:0000313" key="10">
    <source>
        <dbReference type="Proteomes" id="UP000694941"/>
    </source>
</evidence>
<keyword evidence="6" id="KW-0539">Nucleus</keyword>
<dbReference type="Gene3D" id="3.30.160.60">
    <property type="entry name" value="Classic Zinc Finger"/>
    <property type="match status" value="7"/>
</dbReference>
<dbReference type="Pfam" id="PF00096">
    <property type="entry name" value="zf-C2H2"/>
    <property type="match status" value="8"/>
</dbReference>
<dbReference type="PANTHER" id="PTHR24376:SF245">
    <property type="entry name" value="ZINC FINGER PROTEIN 11"/>
    <property type="match status" value="1"/>
</dbReference>
<feature type="region of interest" description="Disordered" evidence="8">
    <location>
        <begin position="690"/>
        <end position="738"/>
    </location>
</feature>
<feature type="compositionally biased region" description="Basic and acidic residues" evidence="8">
    <location>
        <begin position="311"/>
        <end position="333"/>
    </location>
</feature>
<feature type="domain" description="C2H2-type" evidence="9">
    <location>
        <begin position="191"/>
        <end position="211"/>
    </location>
</feature>
<evidence type="ECO:0000256" key="1">
    <source>
        <dbReference type="ARBA" id="ARBA00004123"/>
    </source>
</evidence>
<feature type="domain" description="C2H2-type" evidence="9">
    <location>
        <begin position="612"/>
        <end position="640"/>
    </location>
</feature>
<organism evidence="10 11">
    <name type="scientific">Limulus polyphemus</name>
    <name type="common">Atlantic horseshoe crab</name>
    <dbReference type="NCBI Taxonomy" id="6850"/>
    <lineage>
        <taxon>Eukaryota</taxon>
        <taxon>Metazoa</taxon>
        <taxon>Ecdysozoa</taxon>
        <taxon>Arthropoda</taxon>
        <taxon>Chelicerata</taxon>
        <taxon>Merostomata</taxon>
        <taxon>Xiphosura</taxon>
        <taxon>Limulidae</taxon>
        <taxon>Limulus</taxon>
    </lineage>
</organism>
<evidence type="ECO:0000259" key="9">
    <source>
        <dbReference type="PROSITE" id="PS50157"/>
    </source>
</evidence>
<keyword evidence="4 7" id="KW-0863">Zinc-finger</keyword>
<evidence type="ECO:0000256" key="8">
    <source>
        <dbReference type="SAM" id="MobiDB-lite"/>
    </source>
</evidence>
<proteinExistence type="predicted"/>
<evidence type="ECO:0000256" key="4">
    <source>
        <dbReference type="ARBA" id="ARBA00022771"/>
    </source>
</evidence>
<dbReference type="SUPFAM" id="SSF57667">
    <property type="entry name" value="beta-beta-alpha zinc fingers"/>
    <property type="match status" value="5"/>
</dbReference>
<dbReference type="GeneID" id="106469258"/>
<dbReference type="PROSITE" id="PS00028">
    <property type="entry name" value="ZINC_FINGER_C2H2_1"/>
    <property type="match status" value="7"/>
</dbReference>
<sequence length="816" mass="92325">MRETLSLLDTICSTSNQEKTQSEKTSNKALFAGAQIVGELKEETGVLGHIQHSMRLSDHLNTTPEDPEDTDHQEKEYKCEKCPKTFNWKSNLIRHQVSHDDSRNYMCENCNKVFTDPSNLQRHIRSQHIGARSHACPDCGKTFATSSGLKQHMHIHSSVKPFRCEVCLKAYTQFSNLCRHKRMHVNCRMQVKCYQCGQSFPTASSLSKHKRFCEGSVLQQDDSVVPEKSNYLQNPELSSNVLKPSPASLPFYHKQLYLNYPPTIMGYPMFSMPPVSPFHSLLPNDRLSTAFNTFHLNQLQTYNNVSGESDLTPHESNYESKDSEISEDQRSDGEDISVSLSEEEEEEEENEQLFDNNNCHLKSDSNTGNIKEPIAFHKRYQQIKNLNLPCQFFPPSNKKLKLEENTSTNDVSSVPFDLSKSSTKKCKSDTKQEIKDFNTELISDEPLDLRVTTSKEVSDISNDKINETETEAMNLKKEPQMTEANGKSLNISSKNNDKSPITATAANVVSSSHQIQQTQNVLPQFSNLLGPPSVSIPYRGPLFNPRFTSGAFNPFGYIPSYFNPGKGILEDMSPLLSRKHKERYSCKFCGKVFPRSANLTRHLRTHTGEQPYKCKYCERSFSISSNLQRHVRNIHNKEKPFKCSLCDRSFGQQTNLDRHLKKHESTLFDASLNEVEEEEEMIEVKDSQITADSPKNNHPALPFTRELRGGEKGQSSESLCSTNSEEDQEMETFSEDGELKGPLVSLETKPESKSIPISSPLSSSLSWKVTTKNTTTAQRLQYQEKGVVSNQGVELTTKTRTEGPYAATGKSYMVMV</sequence>
<feature type="domain" description="C2H2-type" evidence="9">
    <location>
        <begin position="584"/>
        <end position="611"/>
    </location>
</feature>
<dbReference type="InterPro" id="IPR013087">
    <property type="entry name" value="Znf_C2H2_type"/>
</dbReference>
<gene>
    <name evidence="11" type="primary">LOC106469258</name>
</gene>
<accession>A0ABM1BMV9</accession>
<evidence type="ECO:0000256" key="2">
    <source>
        <dbReference type="ARBA" id="ARBA00022723"/>
    </source>
</evidence>
<evidence type="ECO:0000256" key="6">
    <source>
        <dbReference type="ARBA" id="ARBA00023242"/>
    </source>
</evidence>
<comment type="subcellular location">
    <subcellularLocation>
        <location evidence="1">Nucleus</location>
    </subcellularLocation>
</comment>
<keyword evidence="2" id="KW-0479">Metal-binding</keyword>
<keyword evidence="5" id="KW-0862">Zinc</keyword>
<keyword evidence="3" id="KW-0677">Repeat</keyword>
<feature type="region of interest" description="Disordered" evidence="8">
    <location>
        <begin position="305"/>
        <end position="360"/>
    </location>
</feature>
<feature type="domain" description="C2H2-type" evidence="9">
    <location>
        <begin position="77"/>
        <end position="104"/>
    </location>
</feature>
<dbReference type="PROSITE" id="PS50157">
    <property type="entry name" value="ZINC_FINGER_C2H2_2"/>
    <property type="match status" value="8"/>
</dbReference>
<feature type="compositionally biased region" description="Polar residues" evidence="8">
    <location>
        <begin position="713"/>
        <end position="723"/>
    </location>
</feature>
<feature type="domain" description="C2H2-type" evidence="9">
    <location>
        <begin position="134"/>
        <end position="161"/>
    </location>
</feature>
<keyword evidence="10" id="KW-1185">Reference proteome</keyword>
<feature type="region of interest" description="Disordered" evidence="8">
    <location>
        <begin position="404"/>
        <end position="423"/>
    </location>
</feature>
<feature type="domain" description="C2H2-type" evidence="9">
    <location>
        <begin position="641"/>
        <end position="663"/>
    </location>
</feature>
<dbReference type="RefSeq" id="XP_013785190.1">
    <property type="nucleotide sequence ID" value="XM_013929736.2"/>
</dbReference>
<dbReference type="InterPro" id="IPR036236">
    <property type="entry name" value="Znf_C2H2_sf"/>
</dbReference>
<dbReference type="SMART" id="SM00355">
    <property type="entry name" value="ZnF_C2H2"/>
    <property type="match status" value="8"/>
</dbReference>
<evidence type="ECO:0000256" key="3">
    <source>
        <dbReference type="ARBA" id="ARBA00022737"/>
    </source>
</evidence>
<feature type="compositionally biased region" description="Acidic residues" evidence="8">
    <location>
        <begin position="724"/>
        <end position="736"/>
    </location>
</feature>